<feature type="transmembrane region" description="Helical" evidence="2">
    <location>
        <begin position="508"/>
        <end position="528"/>
    </location>
</feature>
<reference evidence="3" key="1">
    <citation type="submission" date="2018-01" db="EMBL/GenBank/DDBJ databases">
        <authorList>
            <person name="Mao J.F."/>
        </authorList>
    </citation>
    <scope>NUCLEOTIDE SEQUENCE</scope>
    <source>
        <strain evidence="3">Huo1</strain>
        <tissue evidence="3">Leaf</tissue>
    </source>
</reference>
<comment type="caution">
    <text evidence="3">The sequence shown here is derived from an EMBL/GenBank/DDBJ whole genome shotgun (WGS) entry which is preliminary data.</text>
</comment>
<reference evidence="3" key="2">
    <citation type="submission" date="2020-08" db="EMBL/GenBank/DDBJ databases">
        <title>Plant Genome Project.</title>
        <authorList>
            <person name="Zhang R.-G."/>
        </authorList>
    </citation>
    <scope>NUCLEOTIDE SEQUENCE</scope>
    <source>
        <strain evidence="3">Huo1</strain>
        <tissue evidence="3">Leaf</tissue>
    </source>
</reference>
<dbReference type="InterPro" id="IPR036770">
    <property type="entry name" value="Ankyrin_rpt-contain_sf"/>
</dbReference>
<evidence type="ECO:0000313" key="4">
    <source>
        <dbReference type="Proteomes" id="UP000298416"/>
    </source>
</evidence>
<accession>A0A8X8W9T3</accession>
<keyword evidence="2" id="KW-0472">Membrane</keyword>
<sequence length="636" mass="70312">MSLCHCETAAREIAATIKICDCDCGCCIDQLYSAIAEKPNWLNLKDLDEKNQFIQTPLHDAAAAGKTTLVVEIMNLMPVLGQKLNMEGLSPLHLAVEKGKADTTLALASLDKQLVSVKGKGGLTPLHYAAALAKPSDANAVAATHSPLQPELDPPDQPWMYTDAQPPHAPYTYTNSYALLRSPYAGPQNLSLPPYKLDRHQLHHDHQPIAYQQPPLTAAAAANLPHQNYQPVGQQCCTGKPPLGWPQPTPQHSSSCWCPPIATPLPTAAVPISTPTNGFVEIQHLSHLPRHAQFQIFAEPISDSSDVEMLIMEEVRTEELPPIESAVHVALENGNDEAALYLVNWLIIVAKESLLSNGDVHGNTTLHVAARYCTNMTPLDVAIHHNNGDAKNVLIQAGVPRHGHPSPPRKQTIVDGSLPPQTIRGRMARDANPRLLLHHQGAHHGHAQHHPRRRRPHRHRHLPGCPATPWRGLLRRGAPERLALVRCVLADKQHPPGRMVMGTIKYSYFMPTNTLAFISSTLIIIFVLPDRAFIMILQACLIFMCVSYLLALNFISYYNSFSKILDIVCGCTLGVAFLLKLGYYFVMAYYNDDEWLLRRLGVIINNRRAWVQGKSKKDELEKDVDFGEDEAAVPTS</sequence>
<feature type="transmembrane region" description="Helical" evidence="2">
    <location>
        <begin position="567"/>
        <end position="590"/>
    </location>
</feature>
<evidence type="ECO:0000313" key="3">
    <source>
        <dbReference type="EMBL" id="KAG6391095.1"/>
    </source>
</evidence>
<dbReference type="PANTHER" id="PTHR24128">
    <property type="entry name" value="HOMEOBOX PROTEIN WARIAI"/>
    <property type="match status" value="1"/>
</dbReference>
<keyword evidence="2" id="KW-0812">Transmembrane</keyword>
<dbReference type="Gene3D" id="1.25.40.20">
    <property type="entry name" value="Ankyrin repeat-containing domain"/>
    <property type="match status" value="2"/>
</dbReference>
<dbReference type="PANTHER" id="PTHR24128:SF24">
    <property type="entry name" value="ANKYRIN REPEAT PROTEIN"/>
    <property type="match status" value="1"/>
</dbReference>
<dbReference type="SUPFAM" id="SSF48403">
    <property type="entry name" value="Ankyrin repeat"/>
    <property type="match status" value="2"/>
</dbReference>
<feature type="region of interest" description="Disordered" evidence="1">
    <location>
        <begin position="441"/>
        <end position="461"/>
    </location>
</feature>
<protein>
    <submittedName>
        <fullName evidence="3">Uncharacterized protein</fullName>
    </submittedName>
</protein>
<evidence type="ECO:0000256" key="2">
    <source>
        <dbReference type="SAM" id="Phobius"/>
    </source>
</evidence>
<dbReference type="EMBL" id="PNBA02000019">
    <property type="protein sequence ID" value="KAG6391095.1"/>
    <property type="molecule type" value="Genomic_DNA"/>
</dbReference>
<gene>
    <name evidence="3" type="ORF">SASPL_148844</name>
</gene>
<organism evidence="3">
    <name type="scientific">Salvia splendens</name>
    <name type="common">Scarlet sage</name>
    <dbReference type="NCBI Taxonomy" id="180675"/>
    <lineage>
        <taxon>Eukaryota</taxon>
        <taxon>Viridiplantae</taxon>
        <taxon>Streptophyta</taxon>
        <taxon>Embryophyta</taxon>
        <taxon>Tracheophyta</taxon>
        <taxon>Spermatophyta</taxon>
        <taxon>Magnoliopsida</taxon>
        <taxon>eudicotyledons</taxon>
        <taxon>Gunneridae</taxon>
        <taxon>Pentapetalae</taxon>
        <taxon>asterids</taxon>
        <taxon>lamiids</taxon>
        <taxon>Lamiales</taxon>
        <taxon>Lamiaceae</taxon>
        <taxon>Nepetoideae</taxon>
        <taxon>Mentheae</taxon>
        <taxon>Salviinae</taxon>
        <taxon>Salvia</taxon>
        <taxon>Salvia subgen. Calosphace</taxon>
        <taxon>core Calosphace</taxon>
    </lineage>
</organism>
<dbReference type="AlphaFoldDB" id="A0A8X8W9T3"/>
<feature type="transmembrane region" description="Helical" evidence="2">
    <location>
        <begin position="534"/>
        <end position="555"/>
    </location>
</feature>
<evidence type="ECO:0000256" key="1">
    <source>
        <dbReference type="SAM" id="MobiDB-lite"/>
    </source>
</evidence>
<proteinExistence type="predicted"/>
<name>A0A8X8W9T3_SALSN</name>
<keyword evidence="4" id="KW-1185">Reference proteome</keyword>
<keyword evidence="2" id="KW-1133">Transmembrane helix</keyword>
<dbReference type="Proteomes" id="UP000298416">
    <property type="component" value="Unassembled WGS sequence"/>
</dbReference>